<reference evidence="2" key="1">
    <citation type="journal article" date="2022" name="Mol. Ecol. Resour.">
        <title>The genomes of chicory, endive, great burdock and yacon provide insights into Asteraceae palaeo-polyploidization history and plant inulin production.</title>
        <authorList>
            <person name="Fan W."/>
            <person name="Wang S."/>
            <person name="Wang H."/>
            <person name="Wang A."/>
            <person name="Jiang F."/>
            <person name="Liu H."/>
            <person name="Zhao H."/>
            <person name="Xu D."/>
            <person name="Zhang Y."/>
        </authorList>
    </citation>
    <scope>NUCLEOTIDE SEQUENCE [LARGE SCALE GENOMIC DNA]</scope>
    <source>
        <strain evidence="2">cv. Niubang</strain>
    </source>
</reference>
<comment type="caution">
    <text evidence="1">The sequence shown here is derived from an EMBL/GenBank/DDBJ whole genome shotgun (WGS) entry which is preliminary data.</text>
</comment>
<reference evidence="1 2" key="2">
    <citation type="journal article" date="2022" name="Mol. Ecol. Resour.">
        <title>The genomes of chicory, endive, great burdock and yacon provide insights into Asteraceae paleo-polyploidization history and plant inulin production.</title>
        <authorList>
            <person name="Fan W."/>
            <person name="Wang S."/>
            <person name="Wang H."/>
            <person name="Wang A."/>
            <person name="Jiang F."/>
            <person name="Liu H."/>
            <person name="Zhao H."/>
            <person name="Xu D."/>
            <person name="Zhang Y."/>
        </authorList>
    </citation>
    <scope>NUCLEOTIDE SEQUENCE [LARGE SCALE GENOMIC DNA]</scope>
    <source>
        <strain evidence="2">cv. Niubang</strain>
    </source>
</reference>
<evidence type="ECO:0000313" key="1">
    <source>
        <dbReference type="EMBL" id="KAI3758379.1"/>
    </source>
</evidence>
<sequence>MYDVCVVEGLDVRSIKQLGGLDVLIELHSLESTEGVVENIHHGIHLWFNNVRLWSPDYFPKTRLVWMKIRGVPIQVWSEKTFKEIASGWGEVLDSSNCSFVDSLLLSEGKVLILTDKMLTISSCIPIKFNDGYCQVWIEEEKSIFFDKLFSSRHLCFNEDESSIHFDQSLLAKWDLVNDRDLPLYRDENVAVEDEESFEVANISKKSGKFPGARSSKPW</sequence>
<accession>A0ACB9EHB0</accession>
<dbReference type="EMBL" id="CM042048">
    <property type="protein sequence ID" value="KAI3758379.1"/>
    <property type="molecule type" value="Genomic_DNA"/>
</dbReference>
<name>A0ACB9EHB0_ARCLA</name>
<keyword evidence="2" id="KW-1185">Reference proteome</keyword>
<proteinExistence type="predicted"/>
<organism evidence="1 2">
    <name type="scientific">Arctium lappa</name>
    <name type="common">Greater burdock</name>
    <name type="synonym">Lappa major</name>
    <dbReference type="NCBI Taxonomy" id="4217"/>
    <lineage>
        <taxon>Eukaryota</taxon>
        <taxon>Viridiplantae</taxon>
        <taxon>Streptophyta</taxon>
        <taxon>Embryophyta</taxon>
        <taxon>Tracheophyta</taxon>
        <taxon>Spermatophyta</taxon>
        <taxon>Magnoliopsida</taxon>
        <taxon>eudicotyledons</taxon>
        <taxon>Gunneridae</taxon>
        <taxon>Pentapetalae</taxon>
        <taxon>asterids</taxon>
        <taxon>campanulids</taxon>
        <taxon>Asterales</taxon>
        <taxon>Asteraceae</taxon>
        <taxon>Carduoideae</taxon>
        <taxon>Cardueae</taxon>
        <taxon>Arctiinae</taxon>
        <taxon>Arctium</taxon>
    </lineage>
</organism>
<dbReference type="Proteomes" id="UP001055879">
    <property type="component" value="Linkage Group LG02"/>
</dbReference>
<evidence type="ECO:0000313" key="2">
    <source>
        <dbReference type="Proteomes" id="UP001055879"/>
    </source>
</evidence>
<protein>
    <submittedName>
        <fullName evidence="1">Uncharacterized protein</fullName>
    </submittedName>
</protein>
<gene>
    <name evidence="1" type="ORF">L6452_05940</name>
</gene>